<keyword evidence="2" id="KW-1185">Reference proteome</keyword>
<gene>
    <name evidence="1" type="ORF">PMPD1_1744</name>
</gene>
<reference evidence="1 2" key="1">
    <citation type="submission" date="2020-06" db="EMBL/GenBank/DDBJ databases">
        <title>Genome sequence of Paramixta manurensis strain PD-1.</title>
        <authorList>
            <person name="Lee C.W."/>
            <person name="Kim J."/>
        </authorList>
    </citation>
    <scope>NUCLEOTIDE SEQUENCE [LARGE SCALE GENOMIC DNA]</scope>
    <source>
        <strain evidence="1 2">PD-1</strain>
    </source>
</reference>
<organism evidence="1 2">
    <name type="scientific">Paramixta manurensis</name>
    <dbReference type="NCBI Taxonomy" id="2740817"/>
    <lineage>
        <taxon>Bacteria</taxon>
        <taxon>Pseudomonadati</taxon>
        <taxon>Pseudomonadota</taxon>
        <taxon>Gammaproteobacteria</taxon>
        <taxon>Enterobacterales</taxon>
        <taxon>Erwiniaceae</taxon>
        <taxon>Paramixta</taxon>
    </lineage>
</organism>
<accession>A0A6M8UAY8</accession>
<dbReference type="RefSeq" id="WP_173633697.1">
    <property type="nucleotide sequence ID" value="NZ_CP054212.1"/>
</dbReference>
<evidence type="ECO:0000313" key="2">
    <source>
        <dbReference type="Proteomes" id="UP000505325"/>
    </source>
</evidence>
<sequence length="71" mass="8052">MTINSFAENDVQYSDLQTNKAEIPQEIIKNGFKPPIKMPDGSVQLGDPLPAQYLNFLLNEIFVRLSDLENK</sequence>
<proteinExistence type="predicted"/>
<dbReference type="EMBL" id="CP054212">
    <property type="protein sequence ID" value="QKJ86694.1"/>
    <property type="molecule type" value="Genomic_DNA"/>
</dbReference>
<dbReference type="KEGG" id="pmak:PMPD1_1744"/>
<evidence type="ECO:0000313" key="1">
    <source>
        <dbReference type="EMBL" id="QKJ86694.1"/>
    </source>
</evidence>
<name>A0A6M8UAY8_9GAMM</name>
<dbReference type="Proteomes" id="UP000505325">
    <property type="component" value="Chromosome"/>
</dbReference>
<protein>
    <submittedName>
        <fullName evidence="1">Phosphoglycolate phosphatase</fullName>
    </submittedName>
</protein>
<dbReference type="AlphaFoldDB" id="A0A6M8UAY8"/>